<evidence type="ECO:0000313" key="2">
    <source>
        <dbReference type="Proteomes" id="UP000680045"/>
    </source>
</evidence>
<sequence>MLINSHNSQKDTLKTLSEVLKLVDYLLGHWEILDGEGLTDEQVNRALHFIIDGLSGHMANRMQSRV</sequence>
<dbReference type="EMBL" id="JAGTPW010000054">
    <property type="protein sequence ID" value="MBR8645867.1"/>
    <property type="molecule type" value="Genomic_DNA"/>
</dbReference>
<evidence type="ECO:0000313" key="1">
    <source>
        <dbReference type="EMBL" id="MBR8645867.1"/>
    </source>
</evidence>
<name>A0A941FTJ9_9BACI</name>
<protein>
    <submittedName>
        <fullName evidence="1">Uncharacterized protein</fullName>
    </submittedName>
</protein>
<dbReference type="AlphaFoldDB" id="A0A941FTJ9"/>
<reference evidence="1" key="1">
    <citation type="submission" date="2021-04" db="EMBL/GenBank/DDBJ databases">
        <title>Whole genome sequencing of Enterococci isolates from hospitalized patients.</title>
        <authorList>
            <person name="Ogoti B.M."/>
            <person name="Onyambu F.G."/>
        </authorList>
    </citation>
    <scope>NUCLEOTIDE SEQUENCE</scope>
    <source>
        <strain evidence="1">242</strain>
    </source>
</reference>
<proteinExistence type="predicted"/>
<gene>
    <name evidence="1" type="ORF">KEH51_23445</name>
</gene>
<organism evidence="1 2">
    <name type="scientific">Peribacillus frigoritolerans</name>
    <dbReference type="NCBI Taxonomy" id="450367"/>
    <lineage>
        <taxon>Bacteria</taxon>
        <taxon>Bacillati</taxon>
        <taxon>Bacillota</taxon>
        <taxon>Bacilli</taxon>
        <taxon>Bacillales</taxon>
        <taxon>Bacillaceae</taxon>
        <taxon>Peribacillus</taxon>
    </lineage>
</organism>
<accession>A0A941FTJ9</accession>
<comment type="caution">
    <text evidence="1">The sequence shown here is derived from an EMBL/GenBank/DDBJ whole genome shotgun (WGS) entry which is preliminary data.</text>
</comment>
<dbReference type="Proteomes" id="UP000680045">
    <property type="component" value="Unassembled WGS sequence"/>
</dbReference>